<dbReference type="SMART" id="SM00062">
    <property type="entry name" value="PBPb"/>
    <property type="match status" value="1"/>
</dbReference>
<dbReference type="SUPFAM" id="SSF53955">
    <property type="entry name" value="Lysozyme-like"/>
    <property type="match status" value="1"/>
</dbReference>
<dbReference type="CDD" id="cd13403">
    <property type="entry name" value="MLTF-like"/>
    <property type="match status" value="1"/>
</dbReference>
<dbReference type="InterPro" id="IPR008258">
    <property type="entry name" value="Transglycosylase_SLT_dom_1"/>
</dbReference>
<accession>A0A1E5D7P9</accession>
<protein>
    <submittedName>
        <fullName evidence="6">Lytic transglycosylase F</fullName>
    </submittedName>
</protein>
<evidence type="ECO:0000256" key="1">
    <source>
        <dbReference type="ARBA" id="ARBA00004339"/>
    </source>
</evidence>
<evidence type="ECO:0000259" key="5">
    <source>
        <dbReference type="SMART" id="SM00062"/>
    </source>
</evidence>
<dbReference type="InterPro" id="IPR001638">
    <property type="entry name" value="Solute-binding_3/MltF_N"/>
</dbReference>
<dbReference type="Gene3D" id="1.10.530.10">
    <property type="match status" value="1"/>
</dbReference>
<keyword evidence="7" id="KW-1185">Reference proteome</keyword>
<evidence type="ECO:0000256" key="4">
    <source>
        <dbReference type="ARBA" id="ARBA00023237"/>
    </source>
</evidence>
<dbReference type="Proteomes" id="UP000094165">
    <property type="component" value="Unassembled WGS sequence"/>
</dbReference>
<keyword evidence="4" id="KW-0472">Membrane</keyword>
<dbReference type="Pfam" id="PF00497">
    <property type="entry name" value="SBP_bac_3"/>
    <property type="match status" value="1"/>
</dbReference>
<gene>
    <name evidence="6" type="ORF">A130_10890</name>
</gene>
<evidence type="ECO:0000313" key="7">
    <source>
        <dbReference type="Proteomes" id="UP000094165"/>
    </source>
</evidence>
<dbReference type="AlphaFoldDB" id="A0A1E5D7P9"/>
<organism evidence="6 7">
    <name type="scientific">Vibrio genomosp. F6 str. FF-238</name>
    <dbReference type="NCBI Taxonomy" id="1191298"/>
    <lineage>
        <taxon>Bacteria</taxon>
        <taxon>Pseudomonadati</taxon>
        <taxon>Pseudomonadota</taxon>
        <taxon>Gammaproteobacteria</taxon>
        <taxon>Vibrionales</taxon>
        <taxon>Vibrionaceae</taxon>
        <taxon>Vibrio</taxon>
    </lineage>
</organism>
<proteinExistence type="inferred from homology"/>
<sequence length="485" mass="55505">MEVGVKKLLLLLFITIFIPPKGLALELSPLSKEPYVGDFDRLSKRNVIRVLVSADLGFYYVEAGKPKGIIAEMLYHFEKQLKKQSQYLNVQIIPVQRDDLLPSLISGYGDVAVANLTITDKRLETIDFSNPVINNIQEIIVTSKDHPQITTIEQLSGKEVWVRASSSYFESLQTINQKLDQQGLAPVTVQFIEETLQDYELIEMVNQGYINATILDSHKTKLWLNVMKNIQTHPQLPLRENGEIAWALRQNSPKLKATLNKYIKTAKSGTLLGNVIYDKYIDNTRWLSRALNPKKIAKLNHISELFSQYSSQYEFEPLMISAQAYQESGLDQSKVSHRGAVGIMQVLPSTAKDPYVNIPDIYQLENNIHAGVKYMRFIKDRYFSDNDMSVDDQIYFSLAAYNAGPAQIRRIRKLALKHGYDPNVWFKNVEVIARRNIGREPVHYVANINRYYVVYKQLAAIQKVRDKGNAVLLKDNQVRFMDMSP</sequence>
<evidence type="ECO:0000313" key="6">
    <source>
        <dbReference type="EMBL" id="OEE79711.1"/>
    </source>
</evidence>
<comment type="similarity">
    <text evidence="2">Belongs to the bacterial solute-binding protein 3 family.</text>
</comment>
<name>A0A1E5D7P9_9VIBR</name>
<evidence type="ECO:0000256" key="2">
    <source>
        <dbReference type="ARBA" id="ARBA00010333"/>
    </source>
</evidence>
<keyword evidence="3" id="KW-0732">Signal</keyword>
<dbReference type="Gene3D" id="3.40.190.10">
    <property type="entry name" value="Periplasmic binding protein-like II"/>
    <property type="match status" value="2"/>
</dbReference>
<dbReference type="EMBL" id="AJYW02000018">
    <property type="protein sequence ID" value="OEE79711.1"/>
    <property type="molecule type" value="Genomic_DNA"/>
</dbReference>
<comment type="subcellular location">
    <subcellularLocation>
        <location evidence="1">Cell outer membrane</location>
        <topology evidence="1">Peripheral membrane protein</topology>
    </subcellularLocation>
</comment>
<comment type="caution">
    <text evidence="6">The sequence shown here is derived from an EMBL/GenBank/DDBJ whole genome shotgun (WGS) entry which is preliminary data.</text>
</comment>
<dbReference type="GO" id="GO:0009279">
    <property type="term" value="C:cell outer membrane"/>
    <property type="evidence" value="ECO:0007669"/>
    <property type="project" value="UniProtKB-SubCell"/>
</dbReference>
<dbReference type="SUPFAM" id="SSF53850">
    <property type="entry name" value="Periplasmic binding protein-like II"/>
    <property type="match status" value="1"/>
</dbReference>
<keyword evidence="4" id="KW-0998">Cell outer membrane</keyword>
<dbReference type="CDD" id="cd01009">
    <property type="entry name" value="PBP2_YfhD_N"/>
    <property type="match status" value="1"/>
</dbReference>
<dbReference type="InterPro" id="IPR023346">
    <property type="entry name" value="Lysozyme-like_dom_sf"/>
</dbReference>
<dbReference type="PANTHER" id="PTHR35936">
    <property type="entry name" value="MEMBRANE-BOUND LYTIC MUREIN TRANSGLYCOSYLASE F"/>
    <property type="match status" value="1"/>
</dbReference>
<evidence type="ECO:0000256" key="3">
    <source>
        <dbReference type="ARBA" id="ARBA00022729"/>
    </source>
</evidence>
<dbReference type="Pfam" id="PF01464">
    <property type="entry name" value="SLT"/>
    <property type="match status" value="1"/>
</dbReference>
<dbReference type="PANTHER" id="PTHR35936:SF32">
    <property type="entry name" value="MEMBRANE-BOUND LYTIC MUREIN TRANSGLYCOSYLASE F"/>
    <property type="match status" value="1"/>
</dbReference>
<feature type="domain" description="Solute-binding protein family 3/N-terminal" evidence="5">
    <location>
        <begin position="47"/>
        <end position="284"/>
    </location>
</feature>
<dbReference type="RefSeq" id="WP_040887240.1">
    <property type="nucleotide sequence ID" value="NZ_AJYW02000018.1"/>
</dbReference>
<reference evidence="6 7" key="1">
    <citation type="journal article" date="2012" name="Science">
        <title>Ecological populations of bacteria act as socially cohesive units of antibiotic production and resistance.</title>
        <authorList>
            <person name="Cordero O.X."/>
            <person name="Wildschutte H."/>
            <person name="Kirkup B."/>
            <person name="Proehl S."/>
            <person name="Ngo L."/>
            <person name="Hussain F."/>
            <person name="Le Roux F."/>
            <person name="Mincer T."/>
            <person name="Polz M.F."/>
        </authorList>
    </citation>
    <scope>NUCLEOTIDE SEQUENCE [LARGE SCALE GENOMIC DNA]</scope>
    <source>
        <strain evidence="6 7">FF-238</strain>
    </source>
</reference>